<dbReference type="Pfam" id="PF12609">
    <property type="entry name" value="DUF3774"/>
    <property type="match status" value="1"/>
</dbReference>
<dbReference type="OMA" id="FHCDIIE"/>
<evidence type="ECO:0000313" key="2">
    <source>
        <dbReference type="EMBL" id="EMS50575.1"/>
    </source>
</evidence>
<dbReference type="GO" id="GO:0030515">
    <property type="term" value="F:snoRNA binding"/>
    <property type="evidence" value="ECO:0007669"/>
    <property type="project" value="InterPro"/>
</dbReference>
<evidence type="ECO:0000256" key="1">
    <source>
        <dbReference type="SAM" id="MobiDB-lite"/>
    </source>
</evidence>
<dbReference type="PANTHER" id="PTHR10894:SF14">
    <property type="entry name" value="EXPRESSED PROTEIN"/>
    <property type="match status" value="1"/>
</dbReference>
<dbReference type="EMBL" id="KD229628">
    <property type="protein sequence ID" value="EMS50575.1"/>
    <property type="molecule type" value="Genomic_DNA"/>
</dbReference>
<dbReference type="GO" id="GO:0031428">
    <property type="term" value="C:box C/D methylation guide snoRNP complex"/>
    <property type="evidence" value="ECO:0007669"/>
    <property type="project" value="InterPro"/>
</dbReference>
<dbReference type="InterPro" id="IPR022251">
    <property type="entry name" value="DUF3774_wound-induced"/>
</dbReference>
<dbReference type="PANTHER" id="PTHR10894">
    <property type="entry name" value="NUCLEOLAR PROTEIN 5 NUCLEOLAR PROTEIN NOP5 NOP58"/>
    <property type="match status" value="1"/>
</dbReference>
<accession>M7ZDX2</accession>
<sequence>MPPPVVRRRGPATPAPDPSPAGRRPPPARRRKIIPGTFGELAASIGDDFANNNGVLLVLLETPSGFAVFNFCGIYLYLPDAMQSMWVKFANYYRARRVVWLKEFQTFDDKSSAINVDTGVNKQLTEMILKWRRPGQELLVGKPEYKSIIELSLGIPCRHDELVMEVMWGMKRFMPSLVRREKSELPKEDLLPVSQGLQMLLSSYGFDVKPEMVNDKIVVTASVLFDCDAAEKEQYRAFHALGRHLKNVSGIEYENWDLLKLATAFKIICSREIGDSDEMLSEDVQAKLLNDADKYEKKINKLACMLNHSELVSNYQIKTRHKDMLAGLVKKAKEARVRCPMRRNSTLDYRPIFRHHRVFHQRDKKKREIMAGAAKASWTAAMSVGAVEALKDQAGLCRWNYTLKSVHRTAKARKNVCIAFQTGKARSETQKIDPGPFAIS</sequence>
<dbReference type="eggNOG" id="KOG2572">
    <property type="taxonomic scope" value="Eukaryota"/>
</dbReference>
<organism evidence="2">
    <name type="scientific">Triticum urartu</name>
    <name type="common">Red wild einkorn</name>
    <name type="synonym">Crithodium urartu</name>
    <dbReference type="NCBI Taxonomy" id="4572"/>
    <lineage>
        <taxon>Eukaryota</taxon>
        <taxon>Viridiplantae</taxon>
        <taxon>Streptophyta</taxon>
        <taxon>Embryophyta</taxon>
        <taxon>Tracheophyta</taxon>
        <taxon>Spermatophyta</taxon>
        <taxon>Magnoliopsida</taxon>
        <taxon>Liliopsida</taxon>
        <taxon>Poales</taxon>
        <taxon>Poaceae</taxon>
        <taxon>BOP clade</taxon>
        <taxon>Pooideae</taxon>
        <taxon>Triticodae</taxon>
        <taxon>Triticeae</taxon>
        <taxon>Triticinae</taxon>
        <taxon>Triticum</taxon>
    </lineage>
</organism>
<gene>
    <name evidence="2" type="ORF">TRIUR3_00178</name>
</gene>
<feature type="compositionally biased region" description="Basic residues" evidence="1">
    <location>
        <begin position="1"/>
        <end position="10"/>
    </location>
</feature>
<dbReference type="InterPro" id="IPR045056">
    <property type="entry name" value="Nop56/Nop58"/>
</dbReference>
<proteinExistence type="predicted"/>
<name>M7ZDX2_TRIUA</name>
<protein>
    <submittedName>
        <fullName evidence="2">Uncharacterized protein</fullName>
    </submittedName>
</protein>
<reference evidence="2" key="1">
    <citation type="journal article" date="2013" name="Nature">
        <title>Draft genome of the wheat A-genome progenitor Triticum urartu.</title>
        <authorList>
            <person name="Ling H.Q."/>
            <person name="Zhao S."/>
            <person name="Liu D."/>
            <person name="Wang J."/>
            <person name="Sun H."/>
            <person name="Zhang C."/>
            <person name="Fan H."/>
            <person name="Li D."/>
            <person name="Dong L."/>
            <person name="Tao Y."/>
            <person name="Gao C."/>
            <person name="Wu H."/>
            <person name="Li Y."/>
            <person name="Cui Y."/>
            <person name="Guo X."/>
            <person name="Zheng S."/>
            <person name="Wang B."/>
            <person name="Yu K."/>
            <person name="Liang Q."/>
            <person name="Yang W."/>
            <person name="Lou X."/>
            <person name="Chen J."/>
            <person name="Feng M."/>
            <person name="Jian J."/>
            <person name="Zhang X."/>
            <person name="Luo G."/>
            <person name="Jiang Y."/>
            <person name="Liu J."/>
            <person name="Wang Z."/>
            <person name="Sha Y."/>
            <person name="Zhang B."/>
            <person name="Wu H."/>
            <person name="Tang D."/>
            <person name="Shen Q."/>
            <person name="Xue P."/>
            <person name="Zou S."/>
            <person name="Wang X."/>
            <person name="Liu X."/>
            <person name="Wang F."/>
            <person name="Yang Y."/>
            <person name="An X."/>
            <person name="Dong Z."/>
            <person name="Zhang K."/>
            <person name="Zhang X."/>
            <person name="Luo M.C."/>
            <person name="Dvorak J."/>
            <person name="Tong Y."/>
            <person name="Wang J."/>
            <person name="Yang H."/>
            <person name="Li Z."/>
            <person name="Wang D."/>
            <person name="Zhang A."/>
            <person name="Wang J."/>
        </authorList>
    </citation>
    <scope>NUCLEOTIDE SEQUENCE</scope>
</reference>
<dbReference type="GO" id="GO:0032040">
    <property type="term" value="C:small-subunit processome"/>
    <property type="evidence" value="ECO:0007669"/>
    <property type="project" value="InterPro"/>
</dbReference>
<feature type="region of interest" description="Disordered" evidence="1">
    <location>
        <begin position="1"/>
        <end position="30"/>
    </location>
</feature>
<dbReference type="STRING" id="4572.M7ZDX2"/>
<dbReference type="AlphaFoldDB" id="M7ZDX2"/>
<feature type="compositionally biased region" description="Pro residues" evidence="1">
    <location>
        <begin position="13"/>
        <end position="25"/>
    </location>
</feature>